<evidence type="ECO:0000313" key="2">
    <source>
        <dbReference type="Proteomes" id="UP000500953"/>
    </source>
</evidence>
<organism evidence="1 2">
    <name type="scientific">Nocardia terpenica</name>
    <dbReference type="NCBI Taxonomy" id="455432"/>
    <lineage>
        <taxon>Bacteria</taxon>
        <taxon>Bacillati</taxon>
        <taxon>Actinomycetota</taxon>
        <taxon>Actinomycetes</taxon>
        <taxon>Mycobacteriales</taxon>
        <taxon>Nocardiaceae</taxon>
        <taxon>Nocardia</taxon>
    </lineage>
</organism>
<evidence type="ECO:0000313" key="1">
    <source>
        <dbReference type="EMBL" id="QIS19556.1"/>
    </source>
</evidence>
<name>A0A6G9Z2Z2_9NOCA</name>
<dbReference type="RefSeq" id="WP_167486843.1">
    <property type="nucleotide sequence ID" value="NZ_CP046173.1"/>
</dbReference>
<gene>
    <name evidence="1" type="ORF">F6W96_15960</name>
</gene>
<reference evidence="1 2" key="1">
    <citation type="journal article" date="2019" name="ACS Chem. Biol.">
        <title>Identification and Mobilization of a Cryptic Antibiotic Biosynthesis Gene Locus from a Human-Pathogenic Nocardia Isolate.</title>
        <authorList>
            <person name="Herisse M."/>
            <person name="Ishida K."/>
            <person name="Porter J.L."/>
            <person name="Howden B."/>
            <person name="Hertweck C."/>
            <person name="Stinear T.P."/>
            <person name="Pidot S.J."/>
        </authorList>
    </citation>
    <scope>NUCLEOTIDE SEQUENCE [LARGE SCALE GENOMIC DNA]</scope>
    <source>
        <strain evidence="1 2">AUSMDU00012715</strain>
    </source>
</reference>
<protein>
    <submittedName>
        <fullName evidence="1">Uncharacterized protein</fullName>
    </submittedName>
</protein>
<dbReference type="AlphaFoldDB" id="A0A6G9Z2Z2"/>
<dbReference type="Proteomes" id="UP000500953">
    <property type="component" value="Chromosome"/>
</dbReference>
<sequence length="200" mass="22025">MSTDPERKLSGELLTAIGRVATASATLEAQVRFAVGDLAGGIGGEGWIIFEGQSMDWLILNGIAVLGEYNLEYGGYTSAFRNSIEQMKKCLRDVEKVKSERNTIIHGEWSSSCVTGWEPGDCLPHSTETTDAPAETIFHVVRSRYRRGYQEQQWSVAEVNKLAEEIRILTGRIRNARKKVNEIQMYTFSTTGNAGGGSTA</sequence>
<accession>A0A6G9Z2Z2</accession>
<proteinExistence type="predicted"/>
<dbReference type="EMBL" id="CP046173">
    <property type="protein sequence ID" value="QIS19556.1"/>
    <property type="molecule type" value="Genomic_DNA"/>
</dbReference>